<name>A0A5K7S405_9BACT</name>
<dbReference type="Proteomes" id="UP001193389">
    <property type="component" value="Chromosome"/>
</dbReference>
<evidence type="ECO:0000313" key="1">
    <source>
        <dbReference type="EMBL" id="BBE16272.1"/>
    </source>
</evidence>
<protein>
    <submittedName>
        <fullName evidence="1">Uncharacterized protein</fullName>
    </submittedName>
</protein>
<dbReference type="EMBL" id="AP018694">
    <property type="protein sequence ID" value="BBE16272.1"/>
    <property type="molecule type" value="Genomic_DNA"/>
</dbReference>
<evidence type="ECO:0000313" key="2">
    <source>
        <dbReference type="Proteomes" id="UP001193389"/>
    </source>
</evidence>
<gene>
    <name evidence="1" type="ORF">AQPE_0409</name>
</gene>
<proteinExistence type="predicted"/>
<accession>A0A5K7S405</accession>
<keyword evidence="2" id="KW-1185">Reference proteome</keyword>
<organism evidence="1 2">
    <name type="scientific">Aquipluma nitroreducens</name>
    <dbReference type="NCBI Taxonomy" id="2010828"/>
    <lineage>
        <taxon>Bacteria</taxon>
        <taxon>Pseudomonadati</taxon>
        <taxon>Bacteroidota</taxon>
        <taxon>Bacteroidia</taxon>
        <taxon>Marinilabiliales</taxon>
        <taxon>Prolixibacteraceae</taxon>
        <taxon>Aquipluma</taxon>
    </lineage>
</organism>
<reference evidence="1" key="1">
    <citation type="journal article" date="2020" name="Int. J. Syst. Evol. Microbiol.">
        <title>Aquipluma nitroreducens gen. nov. sp. nov., a novel facultatively anaerobic bacterium isolated from a freshwater lake.</title>
        <authorList>
            <person name="Watanabe M."/>
            <person name="Kojima H."/>
            <person name="Fukui M."/>
        </authorList>
    </citation>
    <scope>NUCLEOTIDE SEQUENCE</scope>
    <source>
        <strain evidence="1">MeG22</strain>
    </source>
</reference>
<dbReference type="AlphaFoldDB" id="A0A5K7S405"/>
<sequence>MSSELVKKLEIIDSIPNNTASQRVARNKKIEKIKGFFKSNQSLCFLPIHEKDGGLFSVLITSLFENGRKYWYCLNAIRLHGGVIERKYLECFTNYPILPLKKHLPFEKVMQMFISEGILAYSGDYYYLSPKLGQVRPNSLANTTVDLIKSSLLTNFGSLTKNIGLISYNSGETFAEYGKFRWAFKGVSTVTGLVHNGNTGFLLADIIIGTPIFKEDVLFFVEKIKHIQSFNNAGKLIPFLIVDDLDKEALLHLKQNGIVVGFIGELFGQKYADTLKELITILDNAGASLKKTPEKYLDLIKELNKYNEGLANNMRGTFFEFVVGHIHSIDSNSSIDLGREIFENGFRHEMDVVANYPHKIVIAECKAVKSKIDIETVDNWLGRKIPVFKNWVENQETWKRKTLEFEFWSTSGFTDEAFTKLQSVSSSSQRYKVSFFQSNDIRERAKTMKNKKLKEALDDFFLKIKV</sequence>
<dbReference type="KEGG" id="anf:AQPE_0409"/>